<evidence type="ECO:0000313" key="5">
    <source>
        <dbReference type="Proteomes" id="UP001054889"/>
    </source>
</evidence>
<evidence type="ECO:0000313" key="4">
    <source>
        <dbReference type="EMBL" id="GJN03567.1"/>
    </source>
</evidence>
<dbReference type="InterPro" id="IPR027417">
    <property type="entry name" value="P-loop_NTPase"/>
</dbReference>
<dbReference type="FunFam" id="3.40.50.300:FF:001091">
    <property type="entry name" value="Probable disease resistance protein At1g61300"/>
    <property type="match status" value="1"/>
</dbReference>
<accession>A0AAV5D021</accession>
<comment type="caution">
    <text evidence="4">The sequence shown here is derived from an EMBL/GenBank/DDBJ whole genome shotgun (WGS) entry which is preliminary data.</text>
</comment>
<evidence type="ECO:0000256" key="2">
    <source>
        <dbReference type="ARBA" id="ARBA00022821"/>
    </source>
</evidence>
<dbReference type="GO" id="GO:0043531">
    <property type="term" value="F:ADP binding"/>
    <property type="evidence" value="ECO:0007669"/>
    <property type="project" value="InterPro"/>
</dbReference>
<dbReference type="Gene3D" id="1.10.10.10">
    <property type="entry name" value="Winged helix-like DNA-binding domain superfamily/Winged helix DNA-binding domain"/>
    <property type="match status" value="1"/>
</dbReference>
<dbReference type="PANTHER" id="PTHR36766:SF73">
    <property type="entry name" value="NB-ARC DOMAIN-CONTAINING PROTEIN"/>
    <property type="match status" value="1"/>
</dbReference>
<dbReference type="Proteomes" id="UP001054889">
    <property type="component" value="Unassembled WGS sequence"/>
</dbReference>
<evidence type="ECO:0000259" key="3">
    <source>
        <dbReference type="Pfam" id="PF00931"/>
    </source>
</evidence>
<dbReference type="InterPro" id="IPR042197">
    <property type="entry name" value="Apaf_helical"/>
</dbReference>
<protein>
    <recommendedName>
        <fullName evidence="3">NB-ARC domain-containing protein</fullName>
    </recommendedName>
</protein>
<name>A0AAV5D021_ELECO</name>
<dbReference type="PANTHER" id="PTHR36766">
    <property type="entry name" value="PLANT BROAD-SPECTRUM MILDEW RESISTANCE PROTEIN RPW8"/>
    <property type="match status" value="1"/>
</dbReference>
<organism evidence="4 5">
    <name type="scientific">Eleusine coracana subsp. coracana</name>
    <dbReference type="NCBI Taxonomy" id="191504"/>
    <lineage>
        <taxon>Eukaryota</taxon>
        <taxon>Viridiplantae</taxon>
        <taxon>Streptophyta</taxon>
        <taxon>Embryophyta</taxon>
        <taxon>Tracheophyta</taxon>
        <taxon>Spermatophyta</taxon>
        <taxon>Magnoliopsida</taxon>
        <taxon>Liliopsida</taxon>
        <taxon>Poales</taxon>
        <taxon>Poaceae</taxon>
        <taxon>PACMAD clade</taxon>
        <taxon>Chloridoideae</taxon>
        <taxon>Cynodonteae</taxon>
        <taxon>Eleusininae</taxon>
        <taxon>Eleusine</taxon>
    </lineage>
</organism>
<sequence length="376" mass="42935">MTGVLPVAVKKILQANKMKRMRENLWKIQAEHKSFSFTNIINPNVDPQSYDQRETSAYVDESDIIGRDEEKQVLLGLLRANPDKDGTIIVPIYGLGGTGKTTLAQLVYNNTEFKKYDNRVWIYVSPVFDLKRIGRSIISQLERDGGQWNTDSLQTINLCLDDLFRRKKVLIVLDDLWEEKDSELEKLKCMLGVRKKGSTTVDVIITTRKEAIAKKICTSEPYMLKPLNDGMCWEIIKRFSSFEHNVNKDRLEHIGFNIAKKCGGVALAAQALGYMLKFKDLRGWSEINNSDIWNESSEDETVLPSLKLSYECMPPSLRMCFSYCAILPKGHDIVEDDLIHKWIALDFINPSKGVECIKQLLGMSFLQHSKLPSVSY</sequence>
<dbReference type="PRINTS" id="PR00364">
    <property type="entry name" value="DISEASERSIST"/>
</dbReference>
<dbReference type="Gene3D" id="1.10.8.430">
    <property type="entry name" value="Helical domain of apoptotic protease-activating factors"/>
    <property type="match status" value="1"/>
</dbReference>
<dbReference type="EMBL" id="BQKI01000010">
    <property type="protein sequence ID" value="GJN03567.1"/>
    <property type="molecule type" value="Genomic_DNA"/>
</dbReference>
<dbReference type="InterPro" id="IPR002182">
    <property type="entry name" value="NB-ARC"/>
</dbReference>
<dbReference type="SUPFAM" id="SSF52540">
    <property type="entry name" value="P-loop containing nucleoside triphosphate hydrolases"/>
    <property type="match status" value="1"/>
</dbReference>
<dbReference type="Gene3D" id="3.40.50.300">
    <property type="entry name" value="P-loop containing nucleotide triphosphate hydrolases"/>
    <property type="match status" value="1"/>
</dbReference>
<reference evidence="4" key="2">
    <citation type="submission" date="2021-12" db="EMBL/GenBank/DDBJ databases">
        <title>Resequencing data analysis of finger millet.</title>
        <authorList>
            <person name="Hatakeyama M."/>
            <person name="Aluri S."/>
            <person name="Balachadran M.T."/>
            <person name="Sivarajan S.R."/>
            <person name="Poveda L."/>
            <person name="Shimizu-Inatsugi R."/>
            <person name="Schlapbach R."/>
            <person name="Sreeman S.M."/>
            <person name="Shimizu K.K."/>
        </authorList>
    </citation>
    <scope>NUCLEOTIDE SEQUENCE</scope>
</reference>
<keyword evidence="5" id="KW-1185">Reference proteome</keyword>
<dbReference type="AlphaFoldDB" id="A0AAV5D021"/>
<dbReference type="InterPro" id="IPR036388">
    <property type="entry name" value="WH-like_DNA-bd_sf"/>
</dbReference>
<dbReference type="GO" id="GO:0006952">
    <property type="term" value="P:defense response"/>
    <property type="evidence" value="ECO:0007669"/>
    <property type="project" value="UniProtKB-KW"/>
</dbReference>
<proteinExistence type="predicted"/>
<keyword evidence="2" id="KW-0611">Plant defense</keyword>
<gene>
    <name evidence="4" type="primary">ga21023</name>
    <name evidence="4" type="ORF">PR202_ga21023</name>
</gene>
<dbReference type="Pfam" id="PF00931">
    <property type="entry name" value="NB-ARC"/>
    <property type="match status" value="1"/>
</dbReference>
<reference evidence="4" key="1">
    <citation type="journal article" date="2018" name="DNA Res.">
        <title>Multiple hybrid de novo genome assembly of finger millet, an orphan allotetraploid crop.</title>
        <authorList>
            <person name="Hatakeyama M."/>
            <person name="Aluri S."/>
            <person name="Balachadran M.T."/>
            <person name="Sivarajan S.R."/>
            <person name="Patrignani A."/>
            <person name="Gruter S."/>
            <person name="Poveda L."/>
            <person name="Shimizu-Inatsugi R."/>
            <person name="Baeten J."/>
            <person name="Francoijs K.J."/>
            <person name="Nataraja K.N."/>
            <person name="Reddy Y.A.N."/>
            <person name="Phadnis S."/>
            <person name="Ravikumar R.L."/>
            <person name="Schlapbach R."/>
            <person name="Sreeman S.M."/>
            <person name="Shimizu K.K."/>
        </authorList>
    </citation>
    <scope>NUCLEOTIDE SEQUENCE</scope>
</reference>
<keyword evidence="1" id="KW-0677">Repeat</keyword>
<feature type="domain" description="NB-ARC" evidence="3">
    <location>
        <begin position="77"/>
        <end position="239"/>
    </location>
</feature>
<evidence type="ECO:0000256" key="1">
    <source>
        <dbReference type="ARBA" id="ARBA00022737"/>
    </source>
</evidence>